<evidence type="ECO:0000256" key="6">
    <source>
        <dbReference type="RuleBase" id="RU361157"/>
    </source>
</evidence>
<evidence type="ECO:0000256" key="1">
    <source>
        <dbReference type="ARBA" id="ARBA00004141"/>
    </source>
</evidence>
<feature type="transmembrane region" description="Helical" evidence="6">
    <location>
        <begin position="62"/>
        <end position="84"/>
    </location>
</feature>
<keyword evidence="6" id="KW-1003">Cell membrane</keyword>
<comment type="similarity">
    <text evidence="6">Belongs to the ABC-2 integral membrane protein family.</text>
</comment>
<keyword evidence="5" id="KW-0046">Antibiotic resistance</keyword>
<dbReference type="PRINTS" id="PR00164">
    <property type="entry name" value="ABC2TRNSPORT"/>
</dbReference>
<feature type="transmembrane region" description="Helical" evidence="6">
    <location>
        <begin position="105"/>
        <end position="132"/>
    </location>
</feature>
<dbReference type="PANTHER" id="PTHR43027:SF2">
    <property type="entry name" value="TRANSPORT PERMEASE PROTEIN"/>
    <property type="match status" value="1"/>
</dbReference>
<dbReference type="InterPro" id="IPR052902">
    <property type="entry name" value="ABC-2_transporter"/>
</dbReference>
<dbReference type="Pfam" id="PF01061">
    <property type="entry name" value="ABC2_membrane"/>
    <property type="match status" value="1"/>
</dbReference>
<comment type="caution">
    <text evidence="8">The sequence shown here is derived from an EMBL/GenBank/DDBJ whole genome shotgun (WGS) entry which is preliminary data.</text>
</comment>
<evidence type="ECO:0000256" key="2">
    <source>
        <dbReference type="ARBA" id="ARBA00022692"/>
    </source>
</evidence>
<dbReference type="EMBL" id="JAMZDX010000004">
    <property type="protein sequence ID" value="MCP2311987.1"/>
    <property type="molecule type" value="Genomic_DNA"/>
</dbReference>
<evidence type="ECO:0000313" key="9">
    <source>
        <dbReference type="Proteomes" id="UP001206483"/>
    </source>
</evidence>
<dbReference type="PANTHER" id="PTHR43027">
    <property type="entry name" value="DOXORUBICIN RESISTANCE ABC TRANSPORTER PERMEASE PROTEIN DRRC-RELATED"/>
    <property type="match status" value="1"/>
</dbReference>
<organism evidence="8 9">
    <name type="scientific">Kitasatospora paracochleata</name>
    <dbReference type="NCBI Taxonomy" id="58354"/>
    <lineage>
        <taxon>Bacteria</taxon>
        <taxon>Bacillati</taxon>
        <taxon>Actinomycetota</taxon>
        <taxon>Actinomycetes</taxon>
        <taxon>Kitasatosporales</taxon>
        <taxon>Streptomycetaceae</taxon>
        <taxon>Kitasatospora</taxon>
    </lineage>
</organism>
<dbReference type="InterPro" id="IPR013525">
    <property type="entry name" value="ABC2_TM"/>
</dbReference>
<sequence>MTTPTVSVPLAVLKSEARLLRREPASIFWIAVFPTLLLVVLGLIPAFRDPSPALGGRRTIDLYVPVSVLLALIISGLQAMPQVISAYRERGILRRMATTPIRPAALLTAQIALHGAVALGSAALVVAVGRIAFDVPLPGRPLGYLLALALAALAALALGSTIAALTRTTRICAAVSSVVFFPTMFTAGVWLPVQQMPALLQRVVEVAPFGAAAQALSRASAGDWPGWMHLGVLAAWAIVLLGAAARWFRWE</sequence>
<evidence type="ECO:0000256" key="4">
    <source>
        <dbReference type="ARBA" id="ARBA00023136"/>
    </source>
</evidence>
<feature type="domain" description="ABC transmembrane type-2" evidence="7">
    <location>
        <begin position="25"/>
        <end position="251"/>
    </location>
</feature>
<evidence type="ECO:0000256" key="5">
    <source>
        <dbReference type="ARBA" id="ARBA00023251"/>
    </source>
</evidence>
<keyword evidence="6" id="KW-0813">Transport</keyword>
<proteinExistence type="inferred from homology"/>
<comment type="subcellular location">
    <subcellularLocation>
        <location evidence="6">Cell membrane</location>
        <topology evidence="6">Multi-pass membrane protein</topology>
    </subcellularLocation>
    <subcellularLocation>
        <location evidence="1">Membrane</location>
        <topology evidence="1">Multi-pass membrane protein</topology>
    </subcellularLocation>
</comment>
<feature type="transmembrane region" description="Helical" evidence="6">
    <location>
        <begin position="27"/>
        <end position="47"/>
    </location>
</feature>
<dbReference type="PROSITE" id="PS51012">
    <property type="entry name" value="ABC_TM2"/>
    <property type="match status" value="1"/>
</dbReference>
<keyword evidence="3 6" id="KW-1133">Transmembrane helix</keyword>
<evidence type="ECO:0000256" key="3">
    <source>
        <dbReference type="ARBA" id="ARBA00022989"/>
    </source>
</evidence>
<feature type="transmembrane region" description="Helical" evidence="6">
    <location>
        <begin position="144"/>
        <end position="165"/>
    </location>
</feature>
<evidence type="ECO:0000313" key="8">
    <source>
        <dbReference type="EMBL" id="MCP2311987.1"/>
    </source>
</evidence>
<protein>
    <recommendedName>
        <fullName evidence="6">Transport permease protein</fullName>
    </recommendedName>
</protein>
<keyword evidence="2 6" id="KW-0812">Transmembrane</keyword>
<keyword evidence="4 6" id="KW-0472">Membrane</keyword>
<feature type="transmembrane region" description="Helical" evidence="6">
    <location>
        <begin position="172"/>
        <end position="193"/>
    </location>
</feature>
<evidence type="ECO:0000259" key="7">
    <source>
        <dbReference type="PROSITE" id="PS51012"/>
    </source>
</evidence>
<accession>A0ABT1J3I6</accession>
<dbReference type="InterPro" id="IPR000412">
    <property type="entry name" value="ABC_2_transport"/>
</dbReference>
<name>A0ABT1J3I6_9ACTN</name>
<feature type="transmembrane region" description="Helical" evidence="6">
    <location>
        <begin position="227"/>
        <end position="248"/>
    </location>
</feature>
<keyword evidence="9" id="KW-1185">Reference proteome</keyword>
<dbReference type="PIRSF" id="PIRSF006648">
    <property type="entry name" value="DrrB"/>
    <property type="match status" value="1"/>
</dbReference>
<dbReference type="RefSeq" id="WP_253800587.1">
    <property type="nucleotide sequence ID" value="NZ_BAAAUB010000016.1"/>
</dbReference>
<gene>
    <name evidence="8" type="ORF">FHR36_005150</name>
</gene>
<dbReference type="Proteomes" id="UP001206483">
    <property type="component" value="Unassembled WGS sequence"/>
</dbReference>
<reference evidence="8 9" key="1">
    <citation type="submission" date="2022-06" db="EMBL/GenBank/DDBJ databases">
        <title>Sequencing the genomes of 1000 actinobacteria strains.</title>
        <authorList>
            <person name="Klenk H.-P."/>
        </authorList>
    </citation>
    <scope>NUCLEOTIDE SEQUENCE [LARGE SCALE GENOMIC DNA]</scope>
    <source>
        <strain evidence="8 9">DSM 41656</strain>
    </source>
</reference>
<dbReference type="InterPro" id="IPR047817">
    <property type="entry name" value="ABC2_TM_bact-type"/>
</dbReference>